<dbReference type="InterPro" id="IPR006957">
    <property type="entry name" value="EIN3"/>
</dbReference>
<comment type="similarity">
    <text evidence="2">Belongs to the EIN3 family.</text>
</comment>
<protein>
    <recommendedName>
        <fullName evidence="6">Ethylene insensitive 3-like DNA-binding domain-containing protein</fullName>
    </recommendedName>
</protein>
<keyword evidence="8" id="KW-1185">Reference proteome</keyword>
<dbReference type="Proteomes" id="UP001157006">
    <property type="component" value="Chromosome 1S"/>
</dbReference>
<organism evidence="7 8">
    <name type="scientific">Vicia faba</name>
    <name type="common">Broad bean</name>
    <name type="synonym">Faba vulgaris</name>
    <dbReference type="NCBI Taxonomy" id="3906"/>
    <lineage>
        <taxon>Eukaryota</taxon>
        <taxon>Viridiplantae</taxon>
        <taxon>Streptophyta</taxon>
        <taxon>Embryophyta</taxon>
        <taxon>Tracheophyta</taxon>
        <taxon>Spermatophyta</taxon>
        <taxon>Magnoliopsida</taxon>
        <taxon>eudicotyledons</taxon>
        <taxon>Gunneridae</taxon>
        <taxon>Pentapetalae</taxon>
        <taxon>rosids</taxon>
        <taxon>fabids</taxon>
        <taxon>Fabales</taxon>
        <taxon>Fabaceae</taxon>
        <taxon>Papilionoideae</taxon>
        <taxon>50 kb inversion clade</taxon>
        <taxon>NPAAA clade</taxon>
        <taxon>Hologalegina</taxon>
        <taxon>IRL clade</taxon>
        <taxon>Fabeae</taxon>
        <taxon>Vicia</taxon>
    </lineage>
</organism>
<evidence type="ECO:0000256" key="2">
    <source>
        <dbReference type="ARBA" id="ARBA00009416"/>
    </source>
</evidence>
<dbReference type="GO" id="GO:0003677">
    <property type="term" value="F:DNA binding"/>
    <property type="evidence" value="ECO:0007669"/>
    <property type="project" value="TreeGrafter"/>
</dbReference>
<evidence type="ECO:0000256" key="5">
    <source>
        <dbReference type="SAM" id="MobiDB-lite"/>
    </source>
</evidence>
<dbReference type="InterPro" id="IPR047091">
    <property type="entry name" value="EIN3-like_DNA-bd"/>
</dbReference>
<evidence type="ECO:0000313" key="7">
    <source>
        <dbReference type="EMBL" id="CAI8592237.1"/>
    </source>
</evidence>
<feature type="region of interest" description="Disordered" evidence="5">
    <location>
        <begin position="72"/>
        <end position="114"/>
    </location>
</feature>
<gene>
    <name evidence="7" type="ORF">VFH_I029360</name>
</gene>
<dbReference type="Gene3D" id="1.10.3180.10">
    <property type="entry name" value="DNA-binding domain of EIN3-like"/>
    <property type="match status" value="1"/>
</dbReference>
<evidence type="ECO:0000256" key="4">
    <source>
        <dbReference type="ARBA" id="ARBA00023242"/>
    </source>
</evidence>
<dbReference type="AlphaFoldDB" id="A0AAV0Z3D2"/>
<evidence type="ECO:0000259" key="6">
    <source>
        <dbReference type="Pfam" id="PF04873"/>
    </source>
</evidence>
<name>A0AAV0Z3D2_VICFA</name>
<keyword evidence="3" id="KW-0936">Ethylene signaling pathway</keyword>
<keyword evidence="4" id="KW-0539">Nucleus</keyword>
<dbReference type="Pfam" id="PF04873">
    <property type="entry name" value="EIN3_DNA-bd"/>
    <property type="match status" value="1"/>
</dbReference>
<proteinExistence type="inferred from homology"/>
<dbReference type="PANTHER" id="PTHR33305:SF30">
    <property type="entry name" value="ETHYLENE INSENSITIVE 3-LIKE 3 PROTEIN"/>
    <property type="match status" value="1"/>
</dbReference>
<reference evidence="7 8" key="1">
    <citation type="submission" date="2023-01" db="EMBL/GenBank/DDBJ databases">
        <authorList>
            <person name="Kreplak J."/>
        </authorList>
    </citation>
    <scope>NUCLEOTIDE SEQUENCE [LARGE SCALE GENOMIC DNA]</scope>
</reference>
<dbReference type="GO" id="GO:0005634">
    <property type="term" value="C:nucleus"/>
    <property type="evidence" value="ECO:0007669"/>
    <property type="project" value="UniProtKB-SubCell"/>
</dbReference>
<dbReference type="PANTHER" id="PTHR33305">
    <property type="entry name" value="ETHYLENE INSENSITIVE 3-LIKE 2 PROTEIN"/>
    <property type="match status" value="1"/>
</dbReference>
<comment type="subcellular location">
    <subcellularLocation>
        <location evidence="1">Nucleus</location>
    </subcellularLocation>
</comment>
<accession>A0AAV0Z3D2</accession>
<evidence type="ECO:0000313" key="8">
    <source>
        <dbReference type="Proteomes" id="UP001157006"/>
    </source>
</evidence>
<feature type="domain" description="Ethylene insensitive 3-like DNA-binding" evidence="6">
    <location>
        <begin position="1"/>
        <end position="38"/>
    </location>
</feature>
<sequence>MSPDIAKIRRHVRQSKCLQDKMTAKESSIWLGVLSREEAHIRQPSIDNGISGITETLPVGLLIENKQPAASSASNYDVEGIDDNVGSVSSKEDKCAHCMDTEPSDNSRRNSVQD</sequence>
<dbReference type="InterPro" id="IPR023278">
    <property type="entry name" value="Ethylene_insens-like_DNA-bd"/>
</dbReference>
<evidence type="ECO:0000256" key="3">
    <source>
        <dbReference type="ARBA" id="ARBA00022745"/>
    </source>
</evidence>
<dbReference type="GO" id="GO:0003700">
    <property type="term" value="F:DNA-binding transcription factor activity"/>
    <property type="evidence" value="ECO:0007669"/>
    <property type="project" value="InterPro"/>
</dbReference>
<evidence type="ECO:0000256" key="1">
    <source>
        <dbReference type="ARBA" id="ARBA00004123"/>
    </source>
</evidence>
<dbReference type="SUPFAM" id="SSF116768">
    <property type="entry name" value="DNA-binding domain of EIN3-like"/>
    <property type="match status" value="1"/>
</dbReference>
<dbReference type="GO" id="GO:0009873">
    <property type="term" value="P:ethylene-activated signaling pathway"/>
    <property type="evidence" value="ECO:0007669"/>
    <property type="project" value="UniProtKB-KW"/>
</dbReference>
<feature type="compositionally biased region" description="Basic and acidic residues" evidence="5">
    <location>
        <begin position="90"/>
        <end position="108"/>
    </location>
</feature>
<dbReference type="EMBL" id="OX451735">
    <property type="protein sequence ID" value="CAI8592237.1"/>
    <property type="molecule type" value="Genomic_DNA"/>
</dbReference>